<dbReference type="Pfam" id="PF02305">
    <property type="entry name" value="Phage_F"/>
    <property type="match status" value="2"/>
</dbReference>
<keyword evidence="5" id="KW-0946">Virion</keyword>
<proteinExistence type="inferred from homology"/>
<comment type="subcellular location">
    <subcellularLocation>
        <location evidence="1">Virion</location>
    </subcellularLocation>
</comment>
<evidence type="ECO:0000256" key="3">
    <source>
        <dbReference type="ARBA" id="ARBA00022431"/>
    </source>
</evidence>
<dbReference type="InterPro" id="IPR037002">
    <property type="entry name" value="Microviridae_protein_F_sf"/>
</dbReference>
<evidence type="ECO:0000256" key="4">
    <source>
        <dbReference type="ARBA" id="ARBA00022561"/>
    </source>
</evidence>
<comment type="similarity">
    <text evidence="2">Belongs to the microviridae F protein family.</text>
</comment>
<dbReference type="GO" id="GO:0039615">
    <property type="term" value="C:T=1 icosahedral viral capsid"/>
    <property type="evidence" value="ECO:0007669"/>
    <property type="project" value="UniProtKB-KW"/>
</dbReference>
<dbReference type="InterPro" id="IPR003514">
    <property type="entry name" value="Microviridae_protein_F"/>
</dbReference>
<evidence type="ECO:0000256" key="5">
    <source>
        <dbReference type="ARBA" id="ARBA00022844"/>
    </source>
</evidence>
<evidence type="ECO:0000256" key="2">
    <source>
        <dbReference type="ARBA" id="ARBA00009963"/>
    </source>
</evidence>
<dbReference type="SUPFAM" id="SSF88645">
    <property type="entry name" value="ssDNA viruses"/>
    <property type="match status" value="2"/>
</dbReference>
<dbReference type="EMBL" id="BK057810">
    <property type="protein sequence ID" value="DAE25539.1"/>
    <property type="molecule type" value="Genomic_DNA"/>
</dbReference>
<sequence length="699" mass="78647">MKSPFDFVDSANNSVKTNNFDWSHVFNLTTDIGKITPVFCQLMPAHSSLSGVPRLGLSFMPMVFPLQSRMSARLSFFKIPLRTLWKDYKDFVGNFREGLEEPYHNITNSTDFESMFNTGELMDYFGVPTTIAGEFGSVAWTSFDEFLRTNYNSYSTLDASKDKQLNLSSFEDGFSGKTVIGKRLGVATNTPFKLRQHTGTSEQALTGRFILTDTSFKILSIVTPTKDDTYVIATGQYGYYCQEYNSGNYSAPFNSAPVGGVVFVAPSFKLQYGISQDTTAISPTNCPWYAPQTGENKIKLAAYAARAYEAVYNAFYRDIRNNPYYINGDVQYNQYIPTLDGGPDNNVYKLRYANWEKDSFTTAVQSPQQGIAPLVGITTYQDTVTADNGETNVVSRVALVDEDGRKFGVQFTSDEEGLKDVQYTRLAGDRPVAQPRSLIELAQSGISINDLRNVNAYQKFLELNMRQGYSYKNIIEGRFDVKVRYDDLQMPEFIGGFSEPVQFGAQSQTVQRADTGNYTDQLGALAGTGGVRRDGKAISVFCDEESIVLGLLVVVPTPIYTQMLPKHFLYRGLLDHFQPEFANIGFQPITYREVCPLQVYNSEKPSDLYETFGYNRPWYELCQQLDTAHGLFRTQLRNFIMNRTFDGKPELSESFLLVDPEQVNDVFAVTDVTDKIFGAVFFDMTAKLPLSRVSIPRLD</sequence>
<evidence type="ECO:0000256" key="1">
    <source>
        <dbReference type="ARBA" id="ARBA00004328"/>
    </source>
</evidence>
<accession>A0A8S5R372</accession>
<protein>
    <submittedName>
        <fullName evidence="6">Major capsid protein</fullName>
    </submittedName>
</protein>
<dbReference type="InterPro" id="IPR016184">
    <property type="entry name" value="Capsid/spike_ssDNA_virus"/>
</dbReference>
<keyword evidence="3" id="KW-1140">T=1 icosahedral capsid protein</keyword>
<evidence type="ECO:0000313" key="6">
    <source>
        <dbReference type="EMBL" id="DAE25539.1"/>
    </source>
</evidence>
<organism evidence="6">
    <name type="scientific">Microviridae sp. ctbkO13</name>
    <dbReference type="NCBI Taxonomy" id="2825003"/>
    <lineage>
        <taxon>Viruses</taxon>
        <taxon>Monodnaviria</taxon>
        <taxon>Sangervirae</taxon>
        <taxon>Phixviricota</taxon>
        <taxon>Malgrandaviricetes</taxon>
        <taxon>Petitvirales</taxon>
        <taxon>Microviridae</taxon>
    </lineage>
</organism>
<name>A0A8S5R372_9VIRU</name>
<keyword evidence="4" id="KW-0167">Capsid protein</keyword>
<dbReference type="Gene3D" id="2.60.169.10">
    <property type="entry name" value="Microviridae F protein"/>
    <property type="match status" value="2"/>
</dbReference>
<dbReference type="GO" id="GO:0005198">
    <property type="term" value="F:structural molecule activity"/>
    <property type="evidence" value="ECO:0007669"/>
    <property type="project" value="InterPro"/>
</dbReference>
<reference evidence="6" key="1">
    <citation type="journal article" date="2021" name="Proc. Natl. Acad. Sci. U.S.A.">
        <title>A Catalog of Tens of Thousands of Viruses from Human Metagenomes Reveals Hidden Associations with Chronic Diseases.</title>
        <authorList>
            <person name="Tisza M.J."/>
            <person name="Buck C.B."/>
        </authorList>
    </citation>
    <scope>NUCLEOTIDE SEQUENCE</scope>
    <source>
        <strain evidence="6">CtbkO13</strain>
    </source>
</reference>